<proteinExistence type="predicted"/>
<sequence>MSSSLTSSKQQSWIQKRPLLRDAYFTDLQNGSYIAFIYSIVESIFMICLVVFDIYCLSEAQPGTTNYRYFDISFLFVYSGNAHVRNLLIFCSAVSFLLSLYLLVSSFILLNALKKEHEQKFQPWLIAAFLFTVWRLIAIIFRSISNDIYYSYHQAMLVIWIILIAANIFFWLVVYSNFQELADITRLEDMAKLKMGTMSSLNASRSLSHHSINSMKNTQSNSLTPKGSYSTASV</sequence>
<feature type="transmembrane region" description="Helical" evidence="2">
    <location>
        <begin position="157"/>
        <end position="178"/>
    </location>
</feature>
<name>A0ABM1BDC8_LIMPO</name>
<protein>
    <submittedName>
        <fullName evidence="4">Uncharacterized protein LOC106464144</fullName>
    </submittedName>
</protein>
<feature type="region of interest" description="Disordered" evidence="1">
    <location>
        <begin position="213"/>
        <end position="234"/>
    </location>
</feature>
<reference evidence="4" key="1">
    <citation type="submission" date="2025-08" db="UniProtKB">
        <authorList>
            <consortium name="RefSeq"/>
        </authorList>
    </citation>
    <scope>IDENTIFICATION</scope>
    <source>
        <tissue evidence="4">Muscle</tissue>
    </source>
</reference>
<accession>A0ABM1BDC8</accession>
<evidence type="ECO:0000256" key="1">
    <source>
        <dbReference type="SAM" id="MobiDB-lite"/>
    </source>
</evidence>
<evidence type="ECO:0000256" key="2">
    <source>
        <dbReference type="SAM" id="Phobius"/>
    </source>
</evidence>
<keyword evidence="3" id="KW-1185">Reference proteome</keyword>
<dbReference type="GeneID" id="106464144"/>
<dbReference type="Proteomes" id="UP000694941">
    <property type="component" value="Unplaced"/>
</dbReference>
<feature type="transmembrane region" description="Helical" evidence="2">
    <location>
        <begin position="33"/>
        <end position="55"/>
    </location>
</feature>
<dbReference type="Pfam" id="PF15860">
    <property type="entry name" value="DUF4728"/>
    <property type="match status" value="1"/>
</dbReference>
<evidence type="ECO:0000313" key="3">
    <source>
        <dbReference type="Proteomes" id="UP000694941"/>
    </source>
</evidence>
<evidence type="ECO:0000313" key="4">
    <source>
        <dbReference type="RefSeq" id="XP_013779709.1"/>
    </source>
</evidence>
<keyword evidence="2" id="KW-0472">Membrane</keyword>
<keyword evidence="2" id="KW-1133">Transmembrane helix</keyword>
<dbReference type="RefSeq" id="XP_013779709.1">
    <property type="nucleotide sequence ID" value="XM_013924255.2"/>
</dbReference>
<dbReference type="InterPro" id="IPR031720">
    <property type="entry name" value="DUF4728"/>
</dbReference>
<keyword evidence="2" id="KW-0812">Transmembrane</keyword>
<organism evidence="3 4">
    <name type="scientific">Limulus polyphemus</name>
    <name type="common">Atlantic horseshoe crab</name>
    <dbReference type="NCBI Taxonomy" id="6850"/>
    <lineage>
        <taxon>Eukaryota</taxon>
        <taxon>Metazoa</taxon>
        <taxon>Ecdysozoa</taxon>
        <taxon>Arthropoda</taxon>
        <taxon>Chelicerata</taxon>
        <taxon>Merostomata</taxon>
        <taxon>Xiphosura</taxon>
        <taxon>Limulidae</taxon>
        <taxon>Limulus</taxon>
    </lineage>
</organism>
<dbReference type="PANTHER" id="PTHR36694:SF4">
    <property type="entry name" value="LD42595P"/>
    <property type="match status" value="1"/>
</dbReference>
<gene>
    <name evidence="4" type="primary">LOC106464144</name>
</gene>
<feature type="transmembrane region" description="Helical" evidence="2">
    <location>
        <begin position="124"/>
        <end position="145"/>
    </location>
</feature>
<dbReference type="PANTHER" id="PTHR36694">
    <property type="entry name" value="PASIFLORA 1, ISOFORM A-RELATED"/>
    <property type="match status" value="1"/>
</dbReference>
<feature type="transmembrane region" description="Helical" evidence="2">
    <location>
        <begin position="87"/>
        <end position="112"/>
    </location>
</feature>